<evidence type="ECO:0000256" key="10">
    <source>
        <dbReference type="ARBA" id="ARBA00022989"/>
    </source>
</evidence>
<evidence type="ECO:0000256" key="4">
    <source>
        <dbReference type="ARBA" id="ARBA00022679"/>
    </source>
</evidence>
<dbReference type="RefSeq" id="XP_001312804.1">
    <property type="nucleotide sequence ID" value="XM_001312803.1"/>
</dbReference>
<feature type="region of interest" description="Disordered" evidence="16">
    <location>
        <begin position="110"/>
        <end position="134"/>
    </location>
</feature>
<keyword evidence="10" id="KW-1133">Transmembrane helix</keyword>
<keyword evidence="6" id="KW-0732">Signal</keyword>
<evidence type="ECO:0000256" key="8">
    <source>
        <dbReference type="ARBA" id="ARBA00022777"/>
    </source>
</evidence>
<dbReference type="GO" id="GO:0005886">
    <property type="term" value="C:plasma membrane"/>
    <property type="evidence" value="ECO:0007669"/>
    <property type="project" value="UniProtKB-SubCell"/>
</dbReference>
<evidence type="ECO:0000256" key="14">
    <source>
        <dbReference type="ARBA" id="ARBA00023170"/>
    </source>
</evidence>
<dbReference type="AlphaFoldDB" id="A2F5G1"/>
<dbReference type="GO" id="GO:0004714">
    <property type="term" value="F:transmembrane receptor protein tyrosine kinase activity"/>
    <property type="evidence" value="ECO:0007669"/>
    <property type="project" value="UniProtKB-EC"/>
</dbReference>
<keyword evidence="3" id="KW-1003">Cell membrane</keyword>
<dbReference type="EC" id="2.7.10.1" evidence="2"/>
<evidence type="ECO:0000256" key="1">
    <source>
        <dbReference type="ARBA" id="ARBA00004251"/>
    </source>
</evidence>
<evidence type="ECO:0000313" key="19">
    <source>
        <dbReference type="Proteomes" id="UP000001542"/>
    </source>
</evidence>
<dbReference type="InParanoid" id="A2F5G1"/>
<organism evidence="18 19">
    <name type="scientific">Trichomonas vaginalis (strain ATCC PRA-98 / G3)</name>
    <dbReference type="NCBI Taxonomy" id="412133"/>
    <lineage>
        <taxon>Eukaryota</taxon>
        <taxon>Metamonada</taxon>
        <taxon>Parabasalia</taxon>
        <taxon>Trichomonadida</taxon>
        <taxon>Trichomonadidae</taxon>
        <taxon>Trichomonas</taxon>
    </lineage>
</organism>
<evidence type="ECO:0000313" key="18">
    <source>
        <dbReference type="EMBL" id="EAX99874.1"/>
    </source>
</evidence>
<comment type="subcellular location">
    <subcellularLocation>
        <location evidence="1">Cell membrane</location>
        <topology evidence="1">Single-pass type I membrane protein</topology>
    </subcellularLocation>
</comment>
<name>A2F5G1_TRIV3</name>
<evidence type="ECO:0000256" key="15">
    <source>
        <dbReference type="ARBA" id="ARBA00023180"/>
    </source>
</evidence>
<gene>
    <name evidence="18" type="ORF">TVAG_425110</name>
</gene>
<evidence type="ECO:0000256" key="13">
    <source>
        <dbReference type="ARBA" id="ARBA00023157"/>
    </source>
</evidence>
<evidence type="ECO:0000256" key="2">
    <source>
        <dbReference type="ARBA" id="ARBA00011902"/>
    </source>
</evidence>
<dbReference type="EMBL" id="DS113622">
    <property type="protein sequence ID" value="EAX99874.1"/>
    <property type="molecule type" value="Genomic_DNA"/>
</dbReference>
<keyword evidence="9" id="KW-0067">ATP-binding</keyword>
<keyword evidence="19" id="KW-1185">Reference proteome</keyword>
<keyword evidence="13" id="KW-1015">Disulfide bond</keyword>
<evidence type="ECO:0000256" key="9">
    <source>
        <dbReference type="ARBA" id="ARBA00022840"/>
    </source>
</evidence>
<keyword evidence="7" id="KW-0547">Nucleotide-binding</keyword>
<reference evidence="18" key="2">
    <citation type="journal article" date="2007" name="Science">
        <title>Draft genome sequence of the sexually transmitted pathogen Trichomonas vaginalis.</title>
        <authorList>
            <person name="Carlton J.M."/>
            <person name="Hirt R.P."/>
            <person name="Silva J.C."/>
            <person name="Delcher A.L."/>
            <person name="Schatz M."/>
            <person name="Zhao Q."/>
            <person name="Wortman J.R."/>
            <person name="Bidwell S.L."/>
            <person name="Alsmark U.C.M."/>
            <person name="Besteiro S."/>
            <person name="Sicheritz-Ponten T."/>
            <person name="Noel C.J."/>
            <person name="Dacks J.B."/>
            <person name="Foster P.G."/>
            <person name="Simillion C."/>
            <person name="Van de Peer Y."/>
            <person name="Miranda-Saavedra D."/>
            <person name="Barton G.J."/>
            <person name="Westrop G.D."/>
            <person name="Mueller S."/>
            <person name="Dessi D."/>
            <person name="Fiori P.L."/>
            <person name="Ren Q."/>
            <person name="Paulsen I."/>
            <person name="Zhang H."/>
            <person name="Bastida-Corcuera F.D."/>
            <person name="Simoes-Barbosa A."/>
            <person name="Brown M.T."/>
            <person name="Hayes R.D."/>
            <person name="Mukherjee M."/>
            <person name="Okumura C.Y."/>
            <person name="Schneider R."/>
            <person name="Smith A.J."/>
            <person name="Vanacova S."/>
            <person name="Villalvazo M."/>
            <person name="Haas B.J."/>
            <person name="Pertea M."/>
            <person name="Feldblyum T.V."/>
            <person name="Utterback T.R."/>
            <person name="Shu C.L."/>
            <person name="Osoegawa K."/>
            <person name="de Jong P.J."/>
            <person name="Hrdy I."/>
            <person name="Horvathova L."/>
            <person name="Zubacova Z."/>
            <person name="Dolezal P."/>
            <person name="Malik S.B."/>
            <person name="Logsdon J.M. Jr."/>
            <person name="Henze K."/>
            <person name="Gupta A."/>
            <person name="Wang C.C."/>
            <person name="Dunne R.L."/>
            <person name="Upcroft J.A."/>
            <person name="Upcroft P."/>
            <person name="White O."/>
            <person name="Salzberg S.L."/>
            <person name="Tang P."/>
            <person name="Chiu C.-H."/>
            <person name="Lee Y.-S."/>
            <person name="Embley T.M."/>
            <person name="Coombs G.H."/>
            <person name="Mottram J.C."/>
            <person name="Tachezy J."/>
            <person name="Fraser-Liggett C.M."/>
            <person name="Johnson P.J."/>
        </authorList>
    </citation>
    <scope>NUCLEOTIDE SEQUENCE [LARGE SCALE GENOMIC DNA]</scope>
    <source>
        <strain evidence="18">G3</strain>
    </source>
</reference>
<evidence type="ECO:0000256" key="12">
    <source>
        <dbReference type="ARBA" id="ARBA00023137"/>
    </source>
</evidence>
<proteinExistence type="predicted"/>
<evidence type="ECO:0000256" key="16">
    <source>
        <dbReference type="SAM" id="MobiDB-lite"/>
    </source>
</evidence>
<keyword evidence="11" id="KW-0472">Membrane</keyword>
<dbReference type="VEuPathDB" id="TrichDB:TVAGG3_0635970"/>
<sequence length="257" mass="26512">MARLVVFINESNKCIDQKIVEKYKGNTVCLKNGSRGGAGGYISGIVKIESEIIAYATIGGRGVYDSPNKGGYGGGGNSINSAGSGGGQTAVKFINNDLWHRVIVGGAGGGSDNSGLNSPIGNPDDGSGGSGGGFIAQGHWHRGTLTSDKVANSSFGFSFGYGESGRNRNSLNKNGYTSNDAYEKAGAGSGWFGGFARHDSNSGSGGGSSWVLTEDSVIPEGNIPAYDSSYTLQGNNSYAFGNKYRFLFHDVETVPGI</sequence>
<evidence type="ECO:0000256" key="7">
    <source>
        <dbReference type="ARBA" id="ARBA00022741"/>
    </source>
</evidence>
<keyword evidence="5" id="KW-0812">Transmembrane</keyword>
<feature type="domain" description="ALK/LTK-like glycine-rich" evidence="17">
    <location>
        <begin position="32"/>
        <end position="257"/>
    </location>
</feature>
<dbReference type="InterPro" id="IPR055163">
    <property type="entry name" value="ALK/LTK-like_GRD"/>
</dbReference>
<evidence type="ECO:0000259" key="17">
    <source>
        <dbReference type="Pfam" id="PF12810"/>
    </source>
</evidence>
<keyword evidence="15" id="KW-0325">Glycoprotein</keyword>
<accession>A2F5G1</accession>
<evidence type="ECO:0000256" key="6">
    <source>
        <dbReference type="ARBA" id="ARBA00022729"/>
    </source>
</evidence>
<keyword evidence="14" id="KW-0675">Receptor</keyword>
<reference evidence="18" key="1">
    <citation type="submission" date="2006-10" db="EMBL/GenBank/DDBJ databases">
        <authorList>
            <person name="Amadeo P."/>
            <person name="Zhao Q."/>
            <person name="Wortman J."/>
            <person name="Fraser-Liggett C."/>
            <person name="Carlton J."/>
        </authorList>
    </citation>
    <scope>NUCLEOTIDE SEQUENCE</scope>
    <source>
        <strain evidence="18">G3</strain>
    </source>
</reference>
<dbReference type="VEuPathDB" id="TrichDB:TVAG_425110"/>
<evidence type="ECO:0000256" key="11">
    <source>
        <dbReference type="ARBA" id="ARBA00023136"/>
    </source>
</evidence>
<dbReference type="Pfam" id="PF12810">
    <property type="entry name" value="ALK_LTK_GRD"/>
    <property type="match status" value="1"/>
</dbReference>
<dbReference type="KEGG" id="tva:4757694"/>
<dbReference type="Proteomes" id="UP000001542">
    <property type="component" value="Unassembled WGS sequence"/>
</dbReference>
<protein>
    <recommendedName>
        <fullName evidence="2">receptor protein-tyrosine kinase</fullName>
        <ecNumber evidence="2">2.7.10.1</ecNumber>
    </recommendedName>
</protein>
<keyword evidence="4" id="KW-0808">Transferase</keyword>
<dbReference type="GO" id="GO:0005524">
    <property type="term" value="F:ATP binding"/>
    <property type="evidence" value="ECO:0007669"/>
    <property type="project" value="UniProtKB-KW"/>
</dbReference>
<keyword evidence="12" id="KW-0829">Tyrosine-protein kinase</keyword>
<evidence type="ECO:0000256" key="5">
    <source>
        <dbReference type="ARBA" id="ARBA00022692"/>
    </source>
</evidence>
<keyword evidence="8" id="KW-0418">Kinase</keyword>
<evidence type="ECO:0000256" key="3">
    <source>
        <dbReference type="ARBA" id="ARBA00022475"/>
    </source>
</evidence>